<dbReference type="SUPFAM" id="SSF103481">
    <property type="entry name" value="Multidrug resistance efflux transporter EmrE"/>
    <property type="match status" value="2"/>
</dbReference>
<evidence type="ECO:0000313" key="7">
    <source>
        <dbReference type="EMBL" id="RDV27315.1"/>
    </source>
</evidence>
<evidence type="ECO:0000256" key="4">
    <source>
        <dbReference type="ARBA" id="ARBA00023136"/>
    </source>
</evidence>
<reference evidence="8" key="1">
    <citation type="submission" date="2018-08" db="EMBL/GenBank/DDBJ databases">
        <authorList>
            <person name="Zhang J."/>
            <person name="Du Z.-J."/>
        </authorList>
    </citation>
    <scope>NUCLEOTIDE SEQUENCE [LARGE SCALE GENOMIC DNA]</scope>
    <source>
        <strain evidence="8">KCTC 52655</strain>
    </source>
</reference>
<feature type="transmembrane region" description="Helical" evidence="5">
    <location>
        <begin position="232"/>
        <end position="251"/>
    </location>
</feature>
<feature type="transmembrane region" description="Helical" evidence="5">
    <location>
        <begin position="40"/>
        <end position="57"/>
    </location>
</feature>
<dbReference type="InterPro" id="IPR037185">
    <property type="entry name" value="EmrE-like"/>
</dbReference>
<evidence type="ECO:0000256" key="3">
    <source>
        <dbReference type="ARBA" id="ARBA00022989"/>
    </source>
</evidence>
<gene>
    <name evidence="7" type="ORF">DXV75_04540</name>
</gene>
<comment type="subcellular location">
    <subcellularLocation>
        <location evidence="1">Membrane</location>
        <topology evidence="1">Multi-pass membrane protein</topology>
    </subcellularLocation>
</comment>
<dbReference type="AlphaFoldDB" id="A0A3D8MB35"/>
<protein>
    <submittedName>
        <fullName evidence="7">DMT family transporter</fullName>
    </submittedName>
</protein>
<evidence type="ECO:0000256" key="1">
    <source>
        <dbReference type="ARBA" id="ARBA00004141"/>
    </source>
</evidence>
<dbReference type="RefSeq" id="WP_115592217.1">
    <property type="nucleotide sequence ID" value="NZ_QRHA01000003.1"/>
</dbReference>
<feature type="transmembrane region" description="Helical" evidence="5">
    <location>
        <begin position="144"/>
        <end position="162"/>
    </location>
</feature>
<keyword evidence="4 5" id="KW-0472">Membrane</keyword>
<name>A0A3D8MB35_9ALTE</name>
<dbReference type="InterPro" id="IPR000620">
    <property type="entry name" value="EamA_dom"/>
</dbReference>
<accession>A0A3D8MB35</accession>
<dbReference type="PANTHER" id="PTHR32322">
    <property type="entry name" value="INNER MEMBRANE TRANSPORTER"/>
    <property type="match status" value="1"/>
</dbReference>
<feature type="transmembrane region" description="Helical" evidence="5">
    <location>
        <begin position="91"/>
        <end position="110"/>
    </location>
</feature>
<evidence type="ECO:0000313" key="8">
    <source>
        <dbReference type="Proteomes" id="UP000256561"/>
    </source>
</evidence>
<feature type="transmembrane region" description="Helical" evidence="5">
    <location>
        <begin position="197"/>
        <end position="220"/>
    </location>
</feature>
<dbReference type="PANTHER" id="PTHR32322:SF9">
    <property type="entry name" value="AMINO-ACID METABOLITE EFFLUX PUMP-RELATED"/>
    <property type="match status" value="1"/>
</dbReference>
<proteinExistence type="predicted"/>
<comment type="caution">
    <text evidence="7">The sequence shown here is derived from an EMBL/GenBank/DDBJ whole genome shotgun (WGS) entry which is preliminary data.</text>
</comment>
<keyword evidence="8" id="KW-1185">Reference proteome</keyword>
<feature type="transmembrane region" description="Helical" evidence="5">
    <location>
        <begin position="117"/>
        <end position="138"/>
    </location>
</feature>
<evidence type="ECO:0000256" key="5">
    <source>
        <dbReference type="SAM" id="Phobius"/>
    </source>
</evidence>
<keyword evidence="2 5" id="KW-0812">Transmembrane</keyword>
<evidence type="ECO:0000256" key="2">
    <source>
        <dbReference type="ARBA" id="ARBA00022692"/>
    </source>
</evidence>
<organism evidence="7 8">
    <name type="scientific">Alteromonas aestuariivivens</name>
    <dbReference type="NCBI Taxonomy" id="1938339"/>
    <lineage>
        <taxon>Bacteria</taxon>
        <taxon>Pseudomonadati</taxon>
        <taxon>Pseudomonadota</taxon>
        <taxon>Gammaproteobacteria</taxon>
        <taxon>Alteromonadales</taxon>
        <taxon>Alteromonadaceae</taxon>
        <taxon>Alteromonas/Salinimonas group</taxon>
        <taxon>Alteromonas</taxon>
    </lineage>
</organism>
<feature type="transmembrane region" description="Helical" evidence="5">
    <location>
        <begin position="174"/>
        <end position="191"/>
    </location>
</feature>
<dbReference type="GO" id="GO:0016020">
    <property type="term" value="C:membrane"/>
    <property type="evidence" value="ECO:0007669"/>
    <property type="project" value="UniProtKB-SubCell"/>
</dbReference>
<feature type="transmembrane region" description="Helical" evidence="5">
    <location>
        <begin position="257"/>
        <end position="274"/>
    </location>
</feature>
<keyword evidence="3 5" id="KW-1133">Transmembrane helix</keyword>
<evidence type="ECO:0000259" key="6">
    <source>
        <dbReference type="Pfam" id="PF00892"/>
    </source>
</evidence>
<dbReference type="Pfam" id="PF00892">
    <property type="entry name" value="EamA"/>
    <property type="match status" value="1"/>
</dbReference>
<dbReference type="InterPro" id="IPR050638">
    <property type="entry name" value="AA-Vitamin_Transporters"/>
</dbReference>
<feature type="domain" description="EamA" evidence="6">
    <location>
        <begin position="146"/>
        <end position="274"/>
    </location>
</feature>
<feature type="transmembrane region" description="Helical" evidence="5">
    <location>
        <begin position="64"/>
        <end position="85"/>
    </location>
</feature>
<sequence length="283" mass="29601">MRNITNGLWLSVAMLAFAANSLLCRMALLEGSIDPASFTSIRLISGAFTLFLLTYWNGIRAFSFGSLSGAVALFVYASGFSFAYISMSTGTGALILFGSVQLTMLVWGFFHGERFSLWQWLGLGAAVAGLVVLLLPGLSAPPMSSAALMTMAGIGWGAYSLLGRAAGAPLAMTAGNFLFTVPLAVVLHLALAQPVNWQSMGVACALLSGVVTSGLGYAIWYRVVKFLAASQAATVQLSVPVLAMLLGWVFLGEVISGQMLLASACILGGIGLVINRRKAEASK</sequence>
<dbReference type="Gene3D" id="1.10.3730.20">
    <property type="match status" value="1"/>
</dbReference>
<dbReference type="Proteomes" id="UP000256561">
    <property type="component" value="Unassembled WGS sequence"/>
</dbReference>
<dbReference type="EMBL" id="QRHA01000003">
    <property type="protein sequence ID" value="RDV27315.1"/>
    <property type="molecule type" value="Genomic_DNA"/>
</dbReference>
<dbReference type="OrthoDB" id="321830at2"/>